<protein>
    <submittedName>
        <fullName evidence="2">Uncharacterized protein</fullName>
    </submittedName>
</protein>
<keyword evidence="1" id="KW-0732">Signal</keyword>
<proteinExistence type="predicted"/>
<name>A0A327X1B8_LARAB</name>
<accession>A0A327X1B8</accession>
<reference evidence="2 3" key="1">
    <citation type="submission" date="2018-06" db="EMBL/GenBank/DDBJ databases">
        <title>Genomic Encyclopedia of Archaeal and Bacterial Type Strains, Phase II (KMG-II): from individual species to whole genera.</title>
        <authorList>
            <person name="Goeker M."/>
        </authorList>
    </citation>
    <scope>NUCLEOTIDE SEQUENCE [LARGE SCALE GENOMIC DNA]</scope>
    <source>
        <strain evidence="2 3">DSM 21851</strain>
    </source>
</reference>
<dbReference type="OrthoDB" id="953119at2"/>
<evidence type="ECO:0000313" key="3">
    <source>
        <dbReference type="Proteomes" id="UP000248790"/>
    </source>
</evidence>
<dbReference type="RefSeq" id="WP_111627699.1">
    <property type="nucleotide sequence ID" value="NZ_QLMC01000002.1"/>
</dbReference>
<evidence type="ECO:0000313" key="2">
    <source>
        <dbReference type="EMBL" id="RAJ99909.1"/>
    </source>
</evidence>
<comment type="caution">
    <text evidence="2">The sequence shown here is derived from an EMBL/GenBank/DDBJ whole genome shotgun (WGS) entry which is preliminary data.</text>
</comment>
<gene>
    <name evidence="2" type="ORF">LX87_01606</name>
</gene>
<organism evidence="2 3">
    <name type="scientific">Larkinella arboricola</name>
    <dbReference type="NCBI Taxonomy" id="643671"/>
    <lineage>
        <taxon>Bacteria</taxon>
        <taxon>Pseudomonadati</taxon>
        <taxon>Bacteroidota</taxon>
        <taxon>Cytophagia</taxon>
        <taxon>Cytophagales</taxon>
        <taxon>Spirosomataceae</taxon>
        <taxon>Larkinella</taxon>
    </lineage>
</organism>
<sequence>MKPTKKTFRKSSLLSRAVALMTLLTMMQCQSTSEVLEEPEGWPKDGFPKWNTYQPLDQLSSLSGSVRIRLEPHGSIRAKVYSKGAEQFEYILDREKPQQLLTKNIRKADVHLLRINEDRRFIVGIAIDDLETGQRYVLDPGQRSCPWAREQTKQLPDLAKKTVVIDGYGGSFTQDPMRFEDPL</sequence>
<dbReference type="Proteomes" id="UP000248790">
    <property type="component" value="Unassembled WGS sequence"/>
</dbReference>
<dbReference type="AlphaFoldDB" id="A0A327X1B8"/>
<feature type="signal peptide" evidence="1">
    <location>
        <begin position="1"/>
        <end position="31"/>
    </location>
</feature>
<feature type="chain" id="PRO_5016383501" evidence="1">
    <location>
        <begin position="32"/>
        <end position="183"/>
    </location>
</feature>
<dbReference type="EMBL" id="QLMC01000002">
    <property type="protein sequence ID" value="RAJ99909.1"/>
    <property type="molecule type" value="Genomic_DNA"/>
</dbReference>
<evidence type="ECO:0000256" key="1">
    <source>
        <dbReference type="SAM" id="SignalP"/>
    </source>
</evidence>
<keyword evidence="3" id="KW-1185">Reference proteome</keyword>